<evidence type="ECO:0000256" key="9">
    <source>
        <dbReference type="HAMAP-Rule" id="MF_00334"/>
    </source>
</evidence>
<feature type="domain" description="Homogentisate 1,2-dioxygenase C-terminal" evidence="13">
    <location>
        <begin position="295"/>
        <end position="447"/>
    </location>
</feature>
<dbReference type="NCBIfam" id="TIGR01015">
    <property type="entry name" value="hmgA"/>
    <property type="match status" value="1"/>
</dbReference>
<keyword evidence="3 9" id="KW-0479">Metal-binding</keyword>
<comment type="caution">
    <text evidence="9">Lacks conserved residue(s) required for the propagation of feature annotation.</text>
</comment>
<dbReference type="Proteomes" id="UP000183529">
    <property type="component" value="Unassembled WGS sequence"/>
</dbReference>
<dbReference type="Gene3D" id="2.60.120.10">
    <property type="entry name" value="Jelly Rolls"/>
    <property type="match status" value="1"/>
</dbReference>
<comment type="pathway">
    <text evidence="9">Amino-acid degradation; L-phenylalanine degradation; acetoacetate and fumarate from L-phenylalanine: step 4/6.</text>
</comment>
<dbReference type="InterPro" id="IPR014710">
    <property type="entry name" value="RmlC-like_jellyroll"/>
</dbReference>
<dbReference type="HAMAP" id="MF_00334">
    <property type="entry name" value="Homogentis_dioxygen"/>
    <property type="match status" value="1"/>
</dbReference>
<protein>
    <recommendedName>
        <fullName evidence="9 10">Homogentisate 1,2-dioxygenase</fullName>
        <shortName evidence="9">HGDO</shortName>
        <ecNumber evidence="9 10">1.13.11.5</ecNumber>
    </recommendedName>
    <alternativeName>
        <fullName evidence="9">Homogentisate oxygenase</fullName>
    </alternativeName>
    <alternativeName>
        <fullName evidence="9">Homogentisic acid oxidase</fullName>
    </alternativeName>
    <alternativeName>
        <fullName evidence="9">Homogentisicase</fullName>
    </alternativeName>
</protein>
<dbReference type="EC" id="1.13.11.5" evidence="9 10"/>
<feature type="active site" description="Proton acceptor" evidence="9 11">
    <location>
        <position position="306"/>
    </location>
</feature>
<evidence type="ECO:0000259" key="14">
    <source>
        <dbReference type="Pfam" id="PF20510"/>
    </source>
</evidence>
<evidence type="ECO:0000256" key="8">
    <source>
        <dbReference type="ARBA" id="ARBA00023232"/>
    </source>
</evidence>
<dbReference type="PANTHER" id="PTHR11056:SF0">
    <property type="entry name" value="HOMOGENTISATE 1,2-DIOXYGENASE"/>
    <property type="match status" value="1"/>
</dbReference>
<keyword evidence="5 9" id="KW-0223">Dioxygenase</keyword>
<comment type="subunit">
    <text evidence="9">Hexamer; dimer of trimers.</text>
</comment>
<evidence type="ECO:0000256" key="12">
    <source>
        <dbReference type="PIRSR" id="PIRSR605708-2"/>
    </source>
</evidence>
<reference evidence="15 16" key="1">
    <citation type="submission" date="2016-10" db="EMBL/GenBank/DDBJ databases">
        <authorList>
            <person name="Varghese N."/>
            <person name="Submissions S."/>
        </authorList>
    </citation>
    <scope>NUCLEOTIDE SEQUENCE [LARGE SCALE GENOMIC DNA]</scope>
    <source>
        <strain evidence="15 16">LMG 22274</strain>
    </source>
</reference>
<sequence>MNAPLRHAAANRAATDGYMSGFANEFATEALPGALPAAQNSPQRCAYGLYAEQLSGTAFTAPRSHNRRTWFYRIRPGAVHQPFTPLVAHAQIGGATRLVADFNDVPPTPPNQLRWDPLPMPTAPTDFIDGWVTMAGNGSAASMSGCAIHLYAANRAMTDRFFFNTDGELLIVPQEGRLSIRTEMGKLDVEPFEIAVIPRGVRFTVDLPDGTARGYLCENFGALLRLPDLGVIGSNGLANPRDFLTPYAAYEDLEGQFELVTKLNGQLWRADIGHSPLDVVAWHGNYAPYKYDLRHFNTIGSISFDHPDPSIFLVLHAPTDTPGVDSIDFVIFPPRWLAAENTFRPPWYHRNVASEFMGLVHGAYDAKAEGFVPGGSSLHNCMSGHGPDAETFEKASNADTTKPHKVGDTMAFMFETRTLIRPTRFALETAQLQAHYYECWQGLEKHFTPEQQ</sequence>
<dbReference type="GO" id="GO:0006559">
    <property type="term" value="P:L-phenylalanine catabolic process"/>
    <property type="evidence" value="ECO:0007669"/>
    <property type="project" value="UniProtKB-UniRule"/>
</dbReference>
<dbReference type="Pfam" id="PF04209">
    <property type="entry name" value="HgmA_C"/>
    <property type="match status" value="1"/>
</dbReference>
<comment type="caution">
    <text evidence="15">The sequence shown here is derived from an EMBL/GenBank/DDBJ whole genome shotgun (WGS) entry which is preliminary data.</text>
</comment>
<comment type="catalytic activity">
    <reaction evidence="9">
        <text>homogentisate + O2 = 4-maleylacetoacetate + H(+)</text>
        <dbReference type="Rhea" id="RHEA:15449"/>
        <dbReference type="ChEBI" id="CHEBI:15378"/>
        <dbReference type="ChEBI" id="CHEBI:15379"/>
        <dbReference type="ChEBI" id="CHEBI:16169"/>
        <dbReference type="ChEBI" id="CHEBI:17105"/>
        <dbReference type="EC" id="1.13.11.5"/>
    </reaction>
</comment>
<keyword evidence="6 9" id="KW-0560">Oxidoreductase</keyword>
<feature type="binding site" evidence="12">
    <location>
        <position position="355"/>
    </location>
    <ligand>
        <name>Fe cation</name>
        <dbReference type="ChEBI" id="CHEBI:24875"/>
    </ligand>
</feature>
<gene>
    <name evidence="9" type="primary">hmgA</name>
    <name evidence="15" type="ORF">SAMN05216550_102364</name>
</gene>
<dbReference type="FunFam" id="2.60.120.10:FF:000034">
    <property type="entry name" value="Homogentisate 1,2-dioxygenase"/>
    <property type="match status" value="1"/>
</dbReference>
<evidence type="ECO:0000313" key="15">
    <source>
        <dbReference type="EMBL" id="SEJ08663.1"/>
    </source>
</evidence>
<feature type="binding site" evidence="12">
    <location>
        <position position="349"/>
    </location>
    <ligand>
        <name>Fe cation</name>
        <dbReference type="ChEBI" id="CHEBI:24875"/>
    </ligand>
</feature>
<keyword evidence="8 9" id="KW-0585">Phenylalanine catabolism</keyword>
<dbReference type="RefSeq" id="WP_074981630.1">
    <property type="nucleotide sequence ID" value="NZ_CADFGN010000002.1"/>
</dbReference>
<evidence type="ECO:0000256" key="10">
    <source>
        <dbReference type="NCBIfam" id="TIGR01015"/>
    </source>
</evidence>
<accession>A0AAQ1GC86</accession>
<dbReference type="InterPro" id="IPR005708">
    <property type="entry name" value="Homogentis_dOase"/>
</dbReference>
<dbReference type="AlphaFoldDB" id="A0AAQ1GC86"/>
<feature type="binding site" evidence="12">
    <location>
        <position position="385"/>
    </location>
    <ligand>
        <name>Fe cation</name>
        <dbReference type="ChEBI" id="CHEBI:24875"/>
    </ligand>
</feature>
<comment type="cofactor">
    <cofactor evidence="1 9 12">
        <name>Fe cation</name>
        <dbReference type="ChEBI" id="CHEBI:24875"/>
    </cofactor>
</comment>
<comment type="similarity">
    <text evidence="2 9">Belongs to the homogentisate dioxygenase family.</text>
</comment>
<feature type="binding site" evidence="12">
    <location>
        <position position="364"/>
    </location>
    <ligand>
        <name>homogentisate</name>
        <dbReference type="ChEBI" id="CHEBI:16169"/>
    </ligand>
</feature>
<keyword evidence="4 9" id="KW-0828">Tyrosine catabolism</keyword>
<dbReference type="InterPro" id="IPR011051">
    <property type="entry name" value="RmlC_Cupin_sf"/>
</dbReference>
<dbReference type="InterPro" id="IPR022950">
    <property type="entry name" value="Homogentis_dOase_bac"/>
</dbReference>
<evidence type="ECO:0000256" key="2">
    <source>
        <dbReference type="ARBA" id="ARBA00007757"/>
    </source>
</evidence>
<dbReference type="CDD" id="cd07000">
    <property type="entry name" value="cupin_HGO_N"/>
    <property type="match status" value="1"/>
</dbReference>
<feature type="binding site" evidence="9 12">
    <location>
        <position position="385"/>
    </location>
    <ligand>
        <name>homogentisate</name>
        <dbReference type="ChEBI" id="CHEBI:16169"/>
    </ligand>
</feature>
<evidence type="ECO:0000313" key="16">
    <source>
        <dbReference type="Proteomes" id="UP000183529"/>
    </source>
</evidence>
<keyword evidence="7 9" id="KW-0408">Iron</keyword>
<proteinExistence type="inferred from homology"/>
<feature type="domain" description="Homogentisate 1,2-dioxygenase N-terminal" evidence="14">
    <location>
        <begin position="18"/>
        <end position="293"/>
    </location>
</feature>
<evidence type="ECO:0000256" key="1">
    <source>
        <dbReference type="ARBA" id="ARBA00001962"/>
    </source>
</evidence>
<evidence type="ECO:0000256" key="7">
    <source>
        <dbReference type="ARBA" id="ARBA00023004"/>
    </source>
</evidence>
<feature type="binding site" evidence="9">
    <location>
        <position position="404"/>
    </location>
    <ligand>
        <name>Fe cation</name>
        <dbReference type="ChEBI" id="CHEBI:24875"/>
    </ligand>
</feature>
<dbReference type="InterPro" id="IPR046451">
    <property type="entry name" value="HgmA_C"/>
</dbReference>
<evidence type="ECO:0000256" key="11">
    <source>
        <dbReference type="PIRSR" id="PIRSR605708-1"/>
    </source>
</evidence>
<dbReference type="GO" id="GO:0005506">
    <property type="term" value="F:iron ion binding"/>
    <property type="evidence" value="ECO:0007669"/>
    <property type="project" value="UniProtKB-UniRule"/>
</dbReference>
<evidence type="ECO:0000259" key="13">
    <source>
        <dbReference type="Pfam" id="PF04209"/>
    </source>
</evidence>
<organism evidence="15 16">
    <name type="scientific">Paraburkholderia tropica</name>
    <dbReference type="NCBI Taxonomy" id="92647"/>
    <lineage>
        <taxon>Bacteria</taxon>
        <taxon>Pseudomonadati</taxon>
        <taxon>Pseudomonadota</taxon>
        <taxon>Betaproteobacteria</taxon>
        <taxon>Burkholderiales</taxon>
        <taxon>Burkholderiaceae</taxon>
        <taxon>Paraburkholderia</taxon>
    </lineage>
</organism>
<comment type="function">
    <text evidence="9">Involved in the catabolism of homogentisate (2,5-dihydroxyphenylacetate or 2,5-OH-PhAc), a central intermediate in the degradation of phenylalanine and tyrosine. Catalyzes the oxidative ring cleavage of the aromatic ring of homogentisate to yield maleylacetoacetate.</text>
</comment>
<dbReference type="SUPFAM" id="SSF51182">
    <property type="entry name" value="RmlC-like cupins"/>
    <property type="match status" value="1"/>
</dbReference>
<evidence type="ECO:0000256" key="6">
    <source>
        <dbReference type="ARBA" id="ARBA00023002"/>
    </source>
</evidence>
<evidence type="ECO:0000256" key="4">
    <source>
        <dbReference type="ARBA" id="ARBA00022878"/>
    </source>
</evidence>
<evidence type="ECO:0000256" key="3">
    <source>
        <dbReference type="ARBA" id="ARBA00022723"/>
    </source>
</evidence>
<dbReference type="GO" id="GO:0004411">
    <property type="term" value="F:homogentisate 1,2-dioxygenase activity"/>
    <property type="evidence" value="ECO:0007669"/>
    <property type="project" value="UniProtKB-UniRule"/>
</dbReference>
<dbReference type="Pfam" id="PF20510">
    <property type="entry name" value="HgmA_N"/>
    <property type="match status" value="1"/>
</dbReference>
<dbReference type="InterPro" id="IPR046452">
    <property type="entry name" value="HgmA_N"/>
</dbReference>
<dbReference type="EMBL" id="FNZM01000002">
    <property type="protein sequence ID" value="SEJ08663.1"/>
    <property type="molecule type" value="Genomic_DNA"/>
</dbReference>
<dbReference type="GO" id="GO:0005737">
    <property type="term" value="C:cytoplasm"/>
    <property type="evidence" value="ECO:0007669"/>
    <property type="project" value="TreeGrafter"/>
</dbReference>
<name>A0AAQ1GC86_9BURK</name>
<dbReference type="PANTHER" id="PTHR11056">
    <property type="entry name" value="HOMOGENTISATE 1,2-DIOXYGENASE"/>
    <property type="match status" value="1"/>
</dbReference>
<evidence type="ECO:0000256" key="5">
    <source>
        <dbReference type="ARBA" id="ARBA00022964"/>
    </source>
</evidence>
<dbReference type="GO" id="GO:0006572">
    <property type="term" value="P:L-tyrosine catabolic process"/>
    <property type="evidence" value="ECO:0007669"/>
    <property type="project" value="UniProtKB-UniRule"/>
</dbReference>